<dbReference type="Proteomes" id="UP001281761">
    <property type="component" value="Unassembled WGS sequence"/>
</dbReference>
<organism evidence="4 5">
    <name type="scientific">Blattamonas nauphoetae</name>
    <dbReference type="NCBI Taxonomy" id="2049346"/>
    <lineage>
        <taxon>Eukaryota</taxon>
        <taxon>Metamonada</taxon>
        <taxon>Preaxostyla</taxon>
        <taxon>Oxymonadida</taxon>
        <taxon>Blattamonas</taxon>
    </lineage>
</organism>
<feature type="region of interest" description="Disordered" evidence="2">
    <location>
        <begin position="3792"/>
        <end position="3876"/>
    </location>
</feature>
<feature type="region of interest" description="Disordered" evidence="2">
    <location>
        <begin position="3613"/>
        <end position="3634"/>
    </location>
</feature>
<dbReference type="SUPFAM" id="SSF56349">
    <property type="entry name" value="DNA breaking-rejoining enzymes"/>
    <property type="match status" value="1"/>
</dbReference>
<dbReference type="InterPro" id="IPR011010">
    <property type="entry name" value="DNA_brk_join_enz"/>
</dbReference>
<proteinExistence type="predicted"/>
<sequence length="4546" mass="498528">MFVAYQRSIRSLPQIRLRLHLVILSPDLELKGEQLFDFVIKWLMSVVIECALSPSRRFTPTTEITDDPLVQIIDQLILTMADLDDEFVVRYFPSLPQNDKLDLNRHKSRYHSRSLTSHRRSFFIQSAWSLCGPLHLSHHVSRTSDPSLIPSQPFTPIFSPIQSSTGFVFTNLIFNILRTLFTSPLQPEHGFALNSSDVGNMLLEGAGRMTRNGMWLTTLKQKTPFPASSICAPHAALLSTDPHHRQSSLQQSSPLKDYCPPNRDDLLRCLKKQDMSLGLIQIVSKCRLMVSCKISTLVQLFVWIQFPTTGNKDSSDDAELLSFCTIIRPSTPPTSLSSVLPSLHTLSSSTPSTLCLQHSPPFQQHAIPADLRLCQPATLNMRSIASKQRHPTSQNADLRHGRARNELVLSSAQTVREHSPSARSRQALRGMEWPSCGDQWHFLCHFRLSVFAVCSSENEDGGRSWLGECDWRQSRLKLGQCQALASPCAQQLFRPSSTHTRCGWIVHNSKNAETNSSNFYLCRHPFLPCHSLPKSFDETAEPHAEEREVELNGLLWTLGIAACSRTDAPAAIQGRVEGGDSAQRMSTPSKWQSNRHLDFSDEHTIVATDTPEVIRDVFVFILVVLLFHLLLLQRSPEKLDSVPTGLTSWTQNSLHQFVERQAQNNAVDIVKLPAGSFSCDSLSLVARSLLLDGQSHSQLSNSPSTSPDSIRHTSSHSSPTLFVLCNASLSLLRLETELQPSSLNDAPCHVADVQSSTLRLTNCSFSWIGTSPLVVVNERADQEQSYISIDSCSLRSGTNRLFPLVRTVEDKMVGNENSAIVGSDGLAHSSSADGHSRAGSRVITTSLLQVGFSNVSSQPKSELFCVCQLRQRMVGCWVWGSNNHLSGSTVRDMNSGGDFVSSNCSFGHCHTTSEERPSLVLEDSIPRNADDPYTDQTFDGSEGSTRIKIDFIAKVLRCHFSNMFYNCTTSYPSASGGSCLFTISAQIPIQIEGCTCTNCSVDGPSSDMYAGCIYLYQTGIASSSQGSTVKSCTFTDFYPTKPNRSSYFGGGVGAYASSGSIEIADCNFTLTGSETHTYNGGFISSYRENATSLPLTVTNCRLQGDGTSTGYCIYYYNNQVASPHALSITDTAILDTKSTILLGLATSDRLFSMTRTHMRDGDILFNWPTSTLFPLQFVDCQFEQTTINQKNSPTICFFSGSTFTGTRSYSAPVITSKSGRSVILHDCSFTDITTSWNALFDFSTTACSVFDTVTIKNCGGTKAAGVFHLDTTNITVHSCSFSAVSGKTANLVLFSKCNSALFEDCSFSLEDSTVADIRFTSTPTSILNESSVVGCMSNREITTSTDGKSLTNCHLFTTSAPPARNELWMGSWPTLAEPIPESEEAELTSNEQLVTHETLSSAFAALSTTNPNRLLISDGEFEEDSAQSVSHDLEIVGNGTDPLSLHTTRLSVEGLTLQDQSQLTLRSLQLAPSSTTSTILSVAADASLEMKGVVVQDIAEHTSTLISLSSGQTRIFLSVFNNTESSAALIAVTGSASLTLTDSKFVRVVRSSPKPLDSAATQCASCVETETGGTVVIKQTMFGGCATYGRAGAIDLKSLNTSSSLFMERCTFDRNRAGADVENDTKGDDGVINGFSGDKQDLNLDTFASLLSLHSFLVDSTRPIVPTPPLIVSTSTGLDNFLSFTDTYSLGPGLLQTVTLAYLLGHRLHNNIHTIITTNYGYDETVTPFTFRNGSASVNLYTTQSTLTVDKTSNIFCQLFNASLELIALTLSFQPLQNTVFLVDESSSLSLLRVSVSLSSPLLSHPFIDSAGISTVLSSLSVPTGVQMVGASFVKAVCSSKTGTFEASSLSQVEFSFTTEPLFNIAGMSKGLFSYTRFTMKSTTEQPLLDISDSTFNFTGCTITNVSSSCDGGIIRAKSTKLTSTSTFTNCSARNGGVICATSGRIDILSGTFTSCSAQEGGVAHLTSCTITLGNPQFTECSALHGGAFSVDLTGECQMYYYSETSYFTSCRATAVDAEGKNSVNTRYCRYEGNTAGFGNDMFIEKEMAEEGGVDFITSKAGVSYSQWPHLEIEGHTSDDTERKRIAAFIDFPTIYINSTYPNYAECKWGGRPCRTLSFSLTYLRSTFADGSLCTRNGLFNSSPFETEAITLINQSIALSSTRERGTKITLPAAIVEECSFFVINDISRLSTEKLSFSLKPHHRVIDVRSAEGWFEMKNCVVILESGKTTALSPILSVGNGLALDETLFNSSDEASPASLSVPAIDYRPTGSKEGQLGAGPFAMSGCNLTNLTFTQTPAIVVETSGELTFSNQIFTSVSYPSTGQELRLKGSSFKQQLNPSLWTGSFSASTPELLMGEDTAMDTGHKWRESSLVYWLVSPEGEVVLDTLDEKAHDHPNCGSIEFKCNTLASAFSSSFHNTISIISLSSSTSIDVPLLIQQQFEIKSVVDTIQTVAIEGTGSFEMDKPSSTLAFTSLTFALSSLCTSVSVFIVSQGSMVYSSCTFGPSDPLSPQLSASLATLIEVKESSELNLVECSLSSVIFTHTTLGTAIHLKKGSTFTFTQTSSPFSSITSEGKGSWVLLDVKGSSEVEDAVTLLQNWAPTRTASRFTPAEKNRFVARFENGSVDELIYHWHRYDNETMHVHADGGSHEKCGLDVLPCGSLSVGLEHVGVERLIDVDGDLVETAALSAFSADTLIQSPPSTTHTLAVSKESSFVVVSCVVSFLRLSFVPFISSSSSNEDTSVRDTSLFSLTSDTLKLSSCSFSSFVLASDPLITHSDGSLSLESCCVSSVSRQSGRGSVLATTLKGGMGLSLPDLTFSSMPSTADSVAVLLSCHSIQTQSELTSFNMKNMKFGESADAATRFVEIVGNDLSKLISENDEAFTNSFNSSLSLHFLWSVDEQFELPASLLFYLLPQEGPIGVERGGLEMDRCGYNSVWCRSIEKSLERMVVQNTEVMEVRGDADLNVSLALARPLHIRGEKENATLHVDSEGSLSSSHHNTLTAEFLIVSLPATHNPLAVFISSSDLLKLNMVVITSTTPSNAQLVRISGGQAELVRLTMNAGMSTNTEVIHIASGEVHVSYLTLNSPISKNQTIVRMTDGSVNVTHVSLTTSAPVDGRLFDLSGSSIDLSSIKLTNHVFTDTPFVFSSFASASLVEVHAQNCTASHLIDAKDSDDLTLRLCSFSGPLSHVSVNDESSTLCDWEVSVLDLQNCSTHLYYTDMTCLSQGAITVREGTLTLTSCTFSSNTPPNTSFPSIRRNIQCEDGSVMVVSPSGDGDASNPNHWISAKNCSVEKETQVVAAPLFIPTLDSAGSKSVLNKSRKEYDVSVKGEMLVPCGLRVEIFEHVAVNKTSFVEGESFELIVELDESSTWNETSMEFTLPQATIADLNKKHDIRCRLVYGLEQRTDSFSLTRSGDDKKSQAGRTLSLVIPIVCTVLLAVILLIVMAVVLRRRKQKKEGVPAKELDDTANFEEEVKFDVLDNQTTANNVVHGSVEEAHQNQSMLAVSHAKSHSMNSVTEGTTRTVVAEHVMAIRCEGDNSEVAVNRADTLYRALHVTRRLDLNKALIRRQLVAGLEKVLRDEAYVELVTRLSPHWILFDESGKLMMKKSEGQTMVGNTTKESEEDRRWNAPEQEDKEKMEAGELFDVRKAAVFRLGLVLWVRAIAEEEEESIVPPPSTPKSQQSRMLFALSTPTRQTPQRVKTEDKVEKMLRNQMSGAVNPGEITYSIEESTTMSEEKTQPSSLLNKDVQASPFVCALSKIESWRAGRPVTFSEDEIARYLAFVEGIPEKETKEEEHKTVKKRNDKQEESRKKQMKKKRRTRQETTDDSTESDIQEEVIEKVKRPHSAQTSDDSDDSWTEPEAPKRQSLIKKTKPKVASITAQLDDITDEATEIQKATSLEEALINQWSNLSSVNETSQQSLDREAEWLKIYNNHRRIISRFTPPVPEQSDNPSLSRPFNQNQGPTHLHTFLRTVSSEDLANPQAHTLPYSLETQENHRWVYRLLKDFADAMELESVLPLECNVVKQFIYVLGINDLVSVASLDSTVRCALGVLDSLHRGGPTPQAIHSAISDSVNLVKKTKLTPDVSIGKPPLIASDLHTIIVHIPDCIPEKTFEASLFLFSLSTGARASTCAAIELKDIERIVCLKDSSVLLITIRLRKMKGYHVQDSVVTVEGDIFAYSNLNVVYWLQQHLVQRFGLSLTSRDEWEQHWNLGERIWPIGPDAMTVRLQNRAFQAGFNRQYFGFHSLRSGFLSSALIKAGNDDSTRTRVLEQTAIVARWVPYSSVQMRYVKSATIGVHVANRLVMPNSELHATNVMEPVLTTTEIFHNTKLKPIPWTGGEQLSAFKEQVTTVLGMSCAMLTRGSAKFHALRAKATRLFCKDESLSTANCERHIQDCLSSGQTPTTMAQLFLRGVRDDLAKQPNQANQEERVVVQSPPPKPIRQRKYWLEWELRALADGRAANMSWEEISRLIADRGGERTPENCKIRWFAEKRDMKKKLRQNDEPPQAQYQVFSMKGRRKSGLVEHIQDVKEALAMQEDESET</sequence>
<evidence type="ECO:0000313" key="4">
    <source>
        <dbReference type="EMBL" id="KAK2956443.1"/>
    </source>
</evidence>
<feature type="compositionally biased region" description="Acidic residues" evidence="2">
    <location>
        <begin position="3827"/>
        <end position="3838"/>
    </location>
</feature>
<reference evidence="4 5" key="1">
    <citation type="journal article" date="2022" name="bioRxiv">
        <title>Genomics of Preaxostyla Flagellates Illuminates Evolutionary Transitions and the Path Towards Mitochondrial Loss.</title>
        <authorList>
            <person name="Novak L.V.F."/>
            <person name="Treitli S.C."/>
            <person name="Pyrih J."/>
            <person name="Halakuc P."/>
            <person name="Pipaliya S.V."/>
            <person name="Vacek V."/>
            <person name="Brzon O."/>
            <person name="Soukal P."/>
            <person name="Eme L."/>
            <person name="Dacks J.B."/>
            <person name="Karnkowska A."/>
            <person name="Elias M."/>
            <person name="Hampl V."/>
        </authorList>
    </citation>
    <scope>NUCLEOTIDE SEQUENCE [LARGE SCALE GENOMIC DNA]</scope>
    <source>
        <strain evidence="4">NAU3</strain>
        <tissue evidence="4">Gut</tissue>
    </source>
</reference>
<feature type="region of interest" description="Disordered" evidence="2">
    <location>
        <begin position="697"/>
        <end position="716"/>
    </location>
</feature>
<feature type="compositionally biased region" description="Polar residues" evidence="2">
    <location>
        <begin position="697"/>
        <end position="708"/>
    </location>
</feature>
<dbReference type="PROSITE" id="PS50090">
    <property type="entry name" value="MYB_LIKE"/>
    <property type="match status" value="1"/>
</dbReference>
<gene>
    <name evidence="4" type="ORF">BLNAU_8497</name>
</gene>
<dbReference type="InterPro" id="IPR001005">
    <property type="entry name" value="SANT/Myb"/>
</dbReference>
<name>A0ABQ9XYA6_9EUKA</name>
<dbReference type="InterPro" id="IPR006626">
    <property type="entry name" value="PbH1"/>
</dbReference>
<comment type="caution">
    <text evidence="4">The sequence shown here is derived from an EMBL/GenBank/DDBJ whole genome shotgun (WGS) entry which is preliminary data.</text>
</comment>
<dbReference type="EMBL" id="JARBJD010000055">
    <property type="protein sequence ID" value="KAK2956443.1"/>
    <property type="molecule type" value="Genomic_DNA"/>
</dbReference>
<dbReference type="InterPro" id="IPR013762">
    <property type="entry name" value="Integrase-like_cat_sf"/>
</dbReference>
<evidence type="ECO:0000256" key="2">
    <source>
        <dbReference type="SAM" id="MobiDB-lite"/>
    </source>
</evidence>
<dbReference type="Gene3D" id="1.10.443.10">
    <property type="entry name" value="Intergrase catalytic core"/>
    <property type="match status" value="1"/>
</dbReference>
<evidence type="ECO:0000259" key="3">
    <source>
        <dbReference type="PROSITE" id="PS50090"/>
    </source>
</evidence>
<accession>A0ABQ9XYA6</accession>
<feature type="domain" description="Myb-like" evidence="3">
    <location>
        <begin position="4442"/>
        <end position="4491"/>
    </location>
</feature>
<dbReference type="SUPFAM" id="SSF51126">
    <property type="entry name" value="Pectin lyase-like"/>
    <property type="match status" value="2"/>
</dbReference>
<evidence type="ECO:0000313" key="5">
    <source>
        <dbReference type="Proteomes" id="UP001281761"/>
    </source>
</evidence>
<evidence type="ECO:0000256" key="1">
    <source>
        <dbReference type="ARBA" id="ARBA00023172"/>
    </source>
</evidence>
<feature type="compositionally biased region" description="Basic and acidic residues" evidence="2">
    <location>
        <begin position="3621"/>
        <end position="3634"/>
    </location>
</feature>
<dbReference type="InterPro" id="IPR011050">
    <property type="entry name" value="Pectin_lyase_fold/virulence"/>
</dbReference>
<protein>
    <recommendedName>
        <fullName evidence="3">Myb-like domain-containing protein</fullName>
    </recommendedName>
</protein>
<dbReference type="SMART" id="SM00710">
    <property type="entry name" value="PbH1"/>
    <property type="match status" value="6"/>
</dbReference>
<keyword evidence="1" id="KW-0233">DNA recombination</keyword>
<keyword evidence="5" id="KW-1185">Reference proteome</keyword>